<dbReference type="AlphaFoldDB" id="A0A5J4N9G1"/>
<evidence type="ECO:0000313" key="2">
    <source>
        <dbReference type="Proteomes" id="UP000324629"/>
    </source>
</evidence>
<dbReference type="Proteomes" id="UP000324629">
    <property type="component" value="Unassembled WGS sequence"/>
</dbReference>
<comment type="caution">
    <text evidence="1">The sequence shown here is derived from an EMBL/GenBank/DDBJ whole genome shotgun (WGS) entry which is preliminary data.</text>
</comment>
<name>A0A5J4N9G1_9TREM</name>
<dbReference type="InterPro" id="IPR027417">
    <property type="entry name" value="P-loop_NTPase"/>
</dbReference>
<keyword evidence="2" id="KW-1185">Reference proteome</keyword>
<organism evidence="1 2">
    <name type="scientific">Paragonimus westermani</name>
    <dbReference type="NCBI Taxonomy" id="34504"/>
    <lineage>
        <taxon>Eukaryota</taxon>
        <taxon>Metazoa</taxon>
        <taxon>Spiralia</taxon>
        <taxon>Lophotrochozoa</taxon>
        <taxon>Platyhelminthes</taxon>
        <taxon>Trematoda</taxon>
        <taxon>Digenea</taxon>
        <taxon>Plagiorchiida</taxon>
        <taxon>Troglotremata</taxon>
        <taxon>Troglotrematidae</taxon>
        <taxon>Paragonimus</taxon>
    </lineage>
</organism>
<evidence type="ECO:0000313" key="1">
    <source>
        <dbReference type="EMBL" id="KAA3672216.1"/>
    </source>
</evidence>
<dbReference type="SUPFAM" id="SSF52540">
    <property type="entry name" value="P-loop containing nucleoside triphosphate hydrolases"/>
    <property type="match status" value="1"/>
</dbReference>
<dbReference type="Gene3D" id="3.40.50.300">
    <property type="entry name" value="P-loop containing nucleotide triphosphate hydrolases"/>
    <property type="match status" value="1"/>
</dbReference>
<accession>A0A5J4N9G1</accession>
<gene>
    <name evidence="1" type="ORF">DEA37_0007453</name>
</gene>
<dbReference type="EMBL" id="QNGE01005185">
    <property type="protein sequence ID" value="KAA3672216.1"/>
    <property type="molecule type" value="Genomic_DNA"/>
</dbReference>
<protein>
    <submittedName>
        <fullName evidence="1">Uncharacterized protein</fullName>
    </submittedName>
</protein>
<proteinExistence type="predicted"/>
<reference evidence="1 2" key="1">
    <citation type="journal article" date="2019" name="Gigascience">
        <title>Whole-genome sequence of the oriental lung fluke Paragonimus westermani.</title>
        <authorList>
            <person name="Oey H."/>
            <person name="Zakrzewski M."/>
            <person name="Narain K."/>
            <person name="Devi K.R."/>
            <person name="Agatsuma T."/>
            <person name="Nawaratna S."/>
            <person name="Gobert G.N."/>
            <person name="Jones M.K."/>
            <person name="Ragan M.A."/>
            <person name="McManus D.P."/>
            <person name="Krause L."/>
        </authorList>
    </citation>
    <scope>NUCLEOTIDE SEQUENCE [LARGE SCALE GENOMIC DNA]</scope>
    <source>
        <strain evidence="1 2">IND2009</strain>
    </source>
</reference>
<sequence>MDVTQLPQSPEARRLANVLHEASVSNWNLRYLILIRGLPGSGKSTLARVVWICASCKGIPWRYVSLLGPLYALCANRVRVYGQLSRTIITSSWDRQGCSIFSCLFHSVMSGVLEGGLEESSELGVELLLGAWLTNMEYADVVVVVVVVVVHWRQSASECGQLRIVW</sequence>